<dbReference type="Pfam" id="PF07660">
    <property type="entry name" value="STN"/>
    <property type="match status" value="1"/>
</dbReference>
<dbReference type="InterPro" id="IPR012910">
    <property type="entry name" value="Plug_dom"/>
</dbReference>
<dbReference type="SMART" id="SM00965">
    <property type="entry name" value="STN"/>
    <property type="match status" value="1"/>
</dbReference>
<keyword evidence="4" id="KW-0812">Transmembrane</keyword>
<feature type="signal peptide" evidence="5">
    <location>
        <begin position="1"/>
        <end position="32"/>
    </location>
</feature>
<proteinExistence type="inferred from homology"/>
<evidence type="ECO:0000256" key="2">
    <source>
        <dbReference type="ARBA" id="ARBA00023136"/>
    </source>
</evidence>
<sequence length="1147" mass="129405">MENKRINNVRIREFRRLKCVIVACLMAASCWAVDFSAKPAYSQKTQISLNLTNKTLKEVFKEIERNSEFVIFYYEGVVDANKRVKINVKQQTVDKILDKLFEGTDNTYNIVDKQIYITKKSGEEKTAITLSAAQQQKKITGKVMDELGEPLPGVAIQVKGTPRGVTTDIDGTFSIDVKDADILIFTYLGMQDQEVAVANKKQLFITLKEKTDELEEVTVVAFAKQKKESVLASITTVKPSDLKVPSSNLTTALAGRMSGIISYQRSGEPGQDNADFFVRGVTTFGTGKADPLILIDGVEFTSQDLARLNVDDIASFSIMKDANATALYGARGANGVILVTTKEGKEGKAKLSFRYETSLSTPAERVELVNPLDYMLLHNEAVRTRDPLGVLPYSNKKIAMTGIGNPNVYPATDWYNLLMKDNTINHRANINISGGGKVARYYVAASFSQDNGNLRMDKRNNFNNNIDLKKYLLRSNVNIDLTKTTEMIVRMHGTFDDYSGPLEGGSGVYNKIMKTNPVLFPAFYTPDKGNIFTQHILFGNADGGKYINPYADMVKGYKENSTTQILAQLELKQDFSFLIKGLSARVLFNTSRYSTSELSRSYNPFYYELAGYDQAKDEYILQTLNPLKGSEWLSYSEGTKKISSTTYFEGALQYNNEFSDVHNVSGLMVFTTRESRISNAGSLQASLPYRNVGLAGRATYAYDSKYFAEFNFGYNGSERFSKKERYGFFPSGGVGYMISNESFFEPLKKYITKLKLKATYGMVGNDEIGKEEDRFFFLSNVKLNDSGRGYNFGTDFGYNRPGVSISRYEDPFITWETAYKQNYGFEISLFDKLEIQGDFFREKRKNILQERVFIPSTMGLQASPSSNVGKSSAMGYDMSVDYSQSFNKDFWLSVRGNFTYATSKLDLYEEPDYTNTPWRKWTGNKISQKYGYIAERLFVDEEDVRNSPKQQFGEYMAGDIKYKDINQDGIIDEDDEVPIGYPTNPEIIYGFGFSLGYKGLDFSAFFQGSARSSFWIDPKTISPFVVDDKGGQTALLQAIADSYWSESNRNAHAFWPRLSDRIIDNNTQTSTWFMRDGSFLRLKSVELGYTLPKKWTDKVGLDVLRLYLSGTNLFCLSSFKMWDIEMAGNGLGYPIQRVFNIGININL</sequence>
<comment type="similarity">
    <text evidence="4">Belongs to the TonB-dependent receptor family.</text>
</comment>
<dbReference type="STRING" id="927665.HMPREF1535_02067"/>
<dbReference type="PROSITE" id="PS52016">
    <property type="entry name" value="TONB_DEPENDENT_REC_3"/>
    <property type="match status" value="1"/>
</dbReference>
<feature type="domain" description="Secretin/TonB short N-terminal" evidence="6">
    <location>
        <begin position="70"/>
        <end position="120"/>
    </location>
</feature>
<organism evidence="7 8">
    <name type="scientific">Parabacteroides goldsteinii DSM 19448 = WAL 12034</name>
    <dbReference type="NCBI Taxonomy" id="927665"/>
    <lineage>
        <taxon>Bacteria</taxon>
        <taxon>Pseudomonadati</taxon>
        <taxon>Bacteroidota</taxon>
        <taxon>Bacteroidia</taxon>
        <taxon>Bacteroidales</taxon>
        <taxon>Tannerellaceae</taxon>
        <taxon>Parabacteroides</taxon>
    </lineage>
</organism>
<reference evidence="7 8" key="1">
    <citation type="submission" date="2013-04" db="EMBL/GenBank/DDBJ databases">
        <title>The Genome Sequence of Parabacteroides goldsteinii DSM 19448.</title>
        <authorList>
            <consortium name="The Broad Institute Genomics Platform"/>
            <person name="Earl A."/>
            <person name="Ward D."/>
            <person name="Feldgarden M."/>
            <person name="Gevers D."/>
            <person name="Martens E."/>
            <person name="Sakamoto M."/>
            <person name="Benno Y."/>
            <person name="Song Y."/>
            <person name="Liu C."/>
            <person name="Lee J."/>
            <person name="Bolanos M."/>
            <person name="Vaisanen M.L."/>
            <person name="Finegold S.M."/>
            <person name="Walker B."/>
            <person name="Young S."/>
            <person name="Zeng Q."/>
            <person name="Gargeya S."/>
            <person name="Fitzgerald M."/>
            <person name="Haas B."/>
            <person name="Abouelleil A."/>
            <person name="Allen A.W."/>
            <person name="Alvarado L."/>
            <person name="Arachchi H.M."/>
            <person name="Berlin A.M."/>
            <person name="Chapman S.B."/>
            <person name="Gainer-Dewar J."/>
            <person name="Goldberg J."/>
            <person name="Griggs A."/>
            <person name="Gujja S."/>
            <person name="Hansen M."/>
            <person name="Howarth C."/>
            <person name="Imamovic A."/>
            <person name="Ireland A."/>
            <person name="Larimer J."/>
            <person name="McCowan C."/>
            <person name="Murphy C."/>
            <person name="Pearson M."/>
            <person name="Poon T.W."/>
            <person name="Priest M."/>
            <person name="Roberts A."/>
            <person name="Saif S."/>
            <person name="Shea T."/>
            <person name="Sisk P."/>
            <person name="Sykes S."/>
            <person name="Wortman J."/>
            <person name="Nusbaum C."/>
            <person name="Birren B."/>
        </authorList>
    </citation>
    <scope>NUCLEOTIDE SEQUENCE [LARGE SCALE GENOMIC DNA]</scope>
    <source>
        <strain evidence="7 8">DSM 19448</strain>
    </source>
</reference>
<dbReference type="FunFam" id="2.170.130.10:FF:000003">
    <property type="entry name" value="SusC/RagA family TonB-linked outer membrane protein"/>
    <property type="match status" value="1"/>
</dbReference>
<dbReference type="InterPro" id="IPR008969">
    <property type="entry name" value="CarboxyPept-like_regulatory"/>
</dbReference>
<dbReference type="SUPFAM" id="SSF49464">
    <property type="entry name" value="Carboxypeptidase regulatory domain-like"/>
    <property type="match status" value="1"/>
</dbReference>
<evidence type="ECO:0000256" key="5">
    <source>
        <dbReference type="SAM" id="SignalP"/>
    </source>
</evidence>
<dbReference type="EMBL" id="AQHV01000011">
    <property type="protein sequence ID" value="KKB56094.1"/>
    <property type="molecule type" value="Genomic_DNA"/>
</dbReference>
<dbReference type="Pfam" id="PF13715">
    <property type="entry name" value="CarbopepD_reg_2"/>
    <property type="match status" value="1"/>
</dbReference>
<dbReference type="InterPro" id="IPR037066">
    <property type="entry name" value="Plug_dom_sf"/>
</dbReference>
<dbReference type="PROSITE" id="PS51257">
    <property type="entry name" value="PROKAR_LIPOPROTEIN"/>
    <property type="match status" value="1"/>
</dbReference>
<dbReference type="GeneID" id="69983328"/>
<keyword evidence="5" id="KW-0732">Signal</keyword>
<dbReference type="NCBIfam" id="TIGR04057">
    <property type="entry name" value="SusC_RagA_signa"/>
    <property type="match status" value="1"/>
</dbReference>
<dbReference type="SUPFAM" id="SSF56935">
    <property type="entry name" value="Porins"/>
    <property type="match status" value="1"/>
</dbReference>
<dbReference type="GO" id="GO:0009279">
    <property type="term" value="C:cell outer membrane"/>
    <property type="evidence" value="ECO:0007669"/>
    <property type="project" value="UniProtKB-SubCell"/>
</dbReference>
<dbReference type="Gene3D" id="2.60.40.1120">
    <property type="entry name" value="Carboxypeptidase-like, regulatory domain"/>
    <property type="match status" value="1"/>
</dbReference>
<dbReference type="InterPro" id="IPR023997">
    <property type="entry name" value="TonB-dep_OMP_SusC/RagA_CS"/>
</dbReference>
<keyword evidence="3 4" id="KW-0998">Cell outer membrane</keyword>
<dbReference type="PATRIC" id="fig|927665.4.peg.2119"/>
<protein>
    <submittedName>
        <fullName evidence="7">SusC/RagA family TonB-linked outer membrane protein</fullName>
    </submittedName>
</protein>
<evidence type="ECO:0000256" key="1">
    <source>
        <dbReference type="ARBA" id="ARBA00022448"/>
    </source>
</evidence>
<comment type="caution">
    <text evidence="7">The sequence shown here is derived from an EMBL/GenBank/DDBJ whole genome shotgun (WGS) entry which is preliminary data.</text>
</comment>
<name>A0A0F5JEB1_9BACT</name>
<dbReference type="InterPro" id="IPR023996">
    <property type="entry name" value="TonB-dep_OMP_SusC/RagA"/>
</dbReference>
<dbReference type="Gene3D" id="2.170.130.10">
    <property type="entry name" value="TonB-dependent receptor, plug domain"/>
    <property type="match status" value="1"/>
</dbReference>
<evidence type="ECO:0000256" key="4">
    <source>
        <dbReference type="PROSITE-ProRule" id="PRU01360"/>
    </source>
</evidence>
<feature type="chain" id="PRO_5002490166" evidence="5">
    <location>
        <begin position="33"/>
        <end position="1147"/>
    </location>
</feature>
<dbReference type="InterPro" id="IPR011662">
    <property type="entry name" value="Secretin/TonB_short_N"/>
</dbReference>
<dbReference type="NCBIfam" id="TIGR04056">
    <property type="entry name" value="OMP_RagA_SusC"/>
    <property type="match status" value="1"/>
</dbReference>
<keyword evidence="1 4" id="KW-0813">Transport</keyword>
<dbReference type="RefSeq" id="WP_082150332.1">
    <property type="nucleotide sequence ID" value="NZ_KQ033912.1"/>
</dbReference>
<dbReference type="FunFam" id="2.60.40.1120:FF:000003">
    <property type="entry name" value="Outer membrane protein Omp121"/>
    <property type="match status" value="1"/>
</dbReference>
<accession>A0A0F5JEB1</accession>
<dbReference type="HOGENOM" id="CLU_004317_1_0_10"/>
<keyword evidence="4" id="KW-1134">Transmembrane beta strand</keyword>
<evidence type="ECO:0000313" key="7">
    <source>
        <dbReference type="EMBL" id="KKB56094.1"/>
    </source>
</evidence>
<evidence type="ECO:0000259" key="6">
    <source>
        <dbReference type="SMART" id="SM00965"/>
    </source>
</evidence>
<dbReference type="InterPro" id="IPR039426">
    <property type="entry name" value="TonB-dep_rcpt-like"/>
</dbReference>
<dbReference type="Proteomes" id="UP000033047">
    <property type="component" value="Unassembled WGS sequence"/>
</dbReference>
<keyword evidence="2 4" id="KW-0472">Membrane</keyword>
<evidence type="ECO:0000256" key="3">
    <source>
        <dbReference type="ARBA" id="ARBA00023237"/>
    </source>
</evidence>
<dbReference type="AlphaFoldDB" id="A0A0F5JEB1"/>
<gene>
    <name evidence="7" type="ORF">HMPREF1535_02067</name>
</gene>
<comment type="subcellular location">
    <subcellularLocation>
        <location evidence="4">Cell outer membrane</location>
        <topology evidence="4">Multi-pass membrane protein</topology>
    </subcellularLocation>
</comment>
<dbReference type="Pfam" id="PF07715">
    <property type="entry name" value="Plug"/>
    <property type="match status" value="1"/>
</dbReference>
<evidence type="ECO:0000313" key="8">
    <source>
        <dbReference type="Proteomes" id="UP000033047"/>
    </source>
</evidence>